<proteinExistence type="predicted"/>
<name>A0A3L6N0G6_FUSOX</name>
<sequence>MDIEAPHYVAVRPEALHAQEELPALVDQLRRGPLALRSRRVEVVISCLAISNAEARWTLGLLGSRIFRAFTCINTTHWGIKVGDSYYDLKRGRGLFGKPYFEPAPTIQERDEREVVQSITIGSTHFSDEDLAVIGYDLMDHAPFYHAWFDNCQAFAVNDFAMAVLCLNCDGDSLPFQGFYTPTCQALADIKDLRRLEYLLMWTSLGIGISTLMVQFDYYTLETMSYLLQLLFIVLATGIMWYMLRCYTKDSRRYDERLFRQGLLDNTNMVGRRRKKVICVPLFWVGLVMLGLGKLGIPVPGLPSDQSNQIKT</sequence>
<dbReference type="Proteomes" id="UP000270866">
    <property type="component" value="Unassembled WGS sequence"/>
</dbReference>
<feature type="transmembrane region" description="Helical" evidence="1">
    <location>
        <begin position="277"/>
        <end position="297"/>
    </location>
</feature>
<evidence type="ECO:0000256" key="1">
    <source>
        <dbReference type="SAM" id="Phobius"/>
    </source>
</evidence>
<dbReference type="EMBL" id="MRCU01000010">
    <property type="protein sequence ID" value="RKK10826.1"/>
    <property type="molecule type" value="Genomic_DNA"/>
</dbReference>
<accession>A0A3L6N0G6</accession>
<reference evidence="2 3" key="1">
    <citation type="journal article" date="2018" name="Sci. Rep.">
        <title>Characterisation of pathogen-specific regions and novel effector candidates in Fusarium oxysporum f. sp. cepae.</title>
        <authorList>
            <person name="Armitage A.D."/>
            <person name="Taylor A."/>
            <person name="Sobczyk M.K."/>
            <person name="Baxter L."/>
            <person name="Greenfield B.P."/>
            <person name="Bates H.J."/>
            <person name="Wilson F."/>
            <person name="Jackson A.C."/>
            <person name="Ott S."/>
            <person name="Harrison R.J."/>
            <person name="Clarkson J.P."/>
        </authorList>
    </citation>
    <scope>NUCLEOTIDE SEQUENCE [LARGE SCALE GENOMIC DNA]</scope>
    <source>
        <strain evidence="2 3">FoC_Fus2</strain>
    </source>
</reference>
<dbReference type="AlphaFoldDB" id="A0A3L6N0G6"/>
<keyword evidence="1" id="KW-1133">Transmembrane helix</keyword>
<gene>
    <name evidence="2" type="ORF">BFJ65_g14822</name>
</gene>
<keyword evidence="1" id="KW-0472">Membrane</keyword>
<evidence type="ECO:0000313" key="3">
    <source>
        <dbReference type="Proteomes" id="UP000270866"/>
    </source>
</evidence>
<keyword evidence="1" id="KW-0812">Transmembrane</keyword>
<feature type="transmembrane region" description="Helical" evidence="1">
    <location>
        <begin position="226"/>
        <end position="244"/>
    </location>
</feature>
<protein>
    <submittedName>
        <fullName evidence="2">Uncharacterized protein</fullName>
    </submittedName>
</protein>
<evidence type="ECO:0000313" key="2">
    <source>
        <dbReference type="EMBL" id="RKK10826.1"/>
    </source>
</evidence>
<feature type="transmembrane region" description="Helical" evidence="1">
    <location>
        <begin position="199"/>
        <end position="220"/>
    </location>
</feature>
<organism evidence="2 3">
    <name type="scientific">Fusarium oxysporum f. sp. cepae</name>
    <dbReference type="NCBI Taxonomy" id="396571"/>
    <lineage>
        <taxon>Eukaryota</taxon>
        <taxon>Fungi</taxon>
        <taxon>Dikarya</taxon>
        <taxon>Ascomycota</taxon>
        <taxon>Pezizomycotina</taxon>
        <taxon>Sordariomycetes</taxon>
        <taxon>Hypocreomycetidae</taxon>
        <taxon>Hypocreales</taxon>
        <taxon>Nectriaceae</taxon>
        <taxon>Fusarium</taxon>
        <taxon>Fusarium oxysporum species complex</taxon>
    </lineage>
</organism>
<comment type="caution">
    <text evidence="2">The sequence shown here is derived from an EMBL/GenBank/DDBJ whole genome shotgun (WGS) entry which is preliminary data.</text>
</comment>